<comment type="caution">
    <text evidence="1">The sequence shown here is derived from an EMBL/GenBank/DDBJ whole genome shotgun (WGS) entry which is preliminary data.</text>
</comment>
<keyword evidence="2" id="KW-1185">Reference proteome</keyword>
<evidence type="ECO:0000313" key="2">
    <source>
        <dbReference type="Proteomes" id="UP000831701"/>
    </source>
</evidence>
<gene>
    <name evidence="1" type="ORF">L3Q82_001287</name>
</gene>
<evidence type="ECO:0000313" key="1">
    <source>
        <dbReference type="EMBL" id="KAI3363663.1"/>
    </source>
</evidence>
<dbReference type="EMBL" id="CM041543">
    <property type="protein sequence ID" value="KAI3363663.1"/>
    <property type="molecule type" value="Genomic_DNA"/>
</dbReference>
<accession>A0ACB8W790</accession>
<organism evidence="1 2">
    <name type="scientific">Scortum barcoo</name>
    <name type="common">barcoo grunter</name>
    <dbReference type="NCBI Taxonomy" id="214431"/>
    <lineage>
        <taxon>Eukaryota</taxon>
        <taxon>Metazoa</taxon>
        <taxon>Chordata</taxon>
        <taxon>Craniata</taxon>
        <taxon>Vertebrata</taxon>
        <taxon>Euteleostomi</taxon>
        <taxon>Actinopterygii</taxon>
        <taxon>Neopterygii</taxon>
        <taxon>Teleostei</taxon>
        <taxon>Neoteleostei</taxon>
        <taxon>Acanthomorphata</taxon>
        <taxon>Eupercaria</taxon>
        <taxon>Centrarchiformes</taxon>
        <taxon>Terapontoidei</taxon>
        <taxon>Terapontidae</taxon>
        <taxon>Scortum</taxon>
    </lineage>
</organism>
<name>A0ACB8W790_9TELE</name>
<protein>
    <submittedName>
        <fullName evidence="1">Uncharacterized protein</fullName>
    </submittedName>
</protein>
<proteinExistence type="predicted"/>
<reference evidence="1" key="1">
    <citation type="submission" date="2022-04" db="EMBL/GenBank/DDBJ databases">
        <title>Jade perch genome.</title>
        <authorList>
            <person name="Chao B."/>
        </authorList>
    </citation>
    <scope>NUCLEOTIDE SEQUENCE</scope>
    <source>
        <strain evidence="1">CB-2022</strain>
    </source>
</reference>
<dbReference type="Proteomes" id="UP000831701">
    <property type="component" value="Chromosome 13"/>
</dbReference>
<sequence length="415" mass="45788">MHIFTLTSLTEVSRSRQIPPSRTMTEMGSAVRVSVLGLLLLLQLGGAPARSPRTADQVSEADIQRLLHGVMEQLGIARPRVEYPAHQATNIVGPQSIQGIAYFPPPGGAHEGLQHLGPFGNIPNIVAELTGDNVPKDFSDDHGYPDPPNPCPLGKTAADGCLENAPDTAEFSREFQKHQHLFDPEHDYPALAKWLKSKLLFLCSLKDCLGEKIPPPPKKSTHQKYLSTKTVPASAMKTPSVLISAAVVALLVAPLRSTDVTTFQGAFPHPNKYTPTEQTDRCLQPAITGLISRGTGPATSTDEVLESSQEALHVTERRYLRLDWCKTQPLKQTIQEEGCLKRTIINRFCYGQCNSFYIPRHNYQDGDVFQSCSACKPKTFSTVTYTLFCPGQTPNTRKKRVQRVKQCRCTTIDTD</sequence>